<accession>A0A7D4PQX9</accession>
<keyword evidence="3" id="KW-1185">Reference proteome</keyword>
<dbReference type="EMBL" id="CP054056">
    <property type="protein sequence ID" value="QKJ25566.1"/>
    <property type="molecule type" value="Genomic_DNA"/>
</dbReference>
<protein>
    <submittedName>
        <fullName evidence="2">Rhodanese-like domain-containing protein</fullName>
    </submittedName>
</protein>
<dbReference type="SMART" id="SM00450">
    <property type="entry name" value="RHOD"/>
    <property type="match status" value="1"/>
</dbReference>
<dbReference type="AlphaFoldDB" id="A0A7D4PQX9"/>
<dbReference type="RefSeq" id="WP_173493863.1">
    <property type="nucleotide sequence ID" value="NZ_CP054056.1"/>
</dbReference>
<dbReference type="KEGG" id="aqg:HRU87_05175"/>
<reference evidence="2 3" key="1">
    <citation type="submission" date="2020-05" db="EMBL/GenBank/DDBJ databases">
        <title>Aquirufa sp. strain 15G-AUS-rot a new Aquirufa species.</title>
        <authorList>
            <person name="Pitt A."/>
            <person name="Hahn M.W."/>
        </authorList>
    </citation>
    <scope>NUCLEOTIDE SEQUENCE [LARGE SCALE GENOMIC DNA]</scope>
    <source>
        <strain evidence="2 3">15G-AUS-rot</strain>
    </source>
</reference>
<gene>
    <name evidence="2" type="ORF">HRU87_05175</name>
</gene>
<dbReference type="Pfam" id="PF00581">
    <property type="entry name" value="Rhodanese"/>
    <property type="match status" value="1"/>
</dbReference>
<dbReference type="PANTHER" id="PTHR43031:SF17">
    <property type="entry name" value="SULFURTRANSFERASE YTWF-RELATED"/>
    <property type="match status" value="1"/>
</dbReference>
<feature type="domain" description="Rhodanese" evidence="1">
    <location>
        <begin position="14"/>
        <end position="101"/>
    </location>
</feature>
<dbReference type="InterPro" id="IPR036873">
    <property type="entry name" value="Rhodanese-like_dom_sf"/>
</dbReference>
<dbReference type="PANTHER" id="PTHR43031">
    <property type="entry name" value="FAD-DEPENDENT OXIDOREDUCTASE"/>
    <property type="match status" value="1"/>
</dbReference>
<evidence type="ECO:0000313" key="3">
    <source>
        <dbReference type="Proteomes" id="UP000501003"/>
    </source>
</evidence>
<dbReference type="InterPro" id="IPR001763">
    <property type="entry name" value="Rhodanese-like_dom"/>
</dbReference>
<dbReference type="SUPFAM" id="SSF52821">
    <property type="entry name" value="Rhodanese/Cell cycle control phosphatase"/>
    <property type="match status" value="1"/>
</dbReference>
<name>A0A7D4PQX9_9MICO</name>
<evidence type="ECO:0000259" key="1">
    <source>
        <dbReference type="PROSITE" id="PS50206"/>
    </source>
</evidence>
<dbReference type="PROSITE" id="PS50206">
    <property type="entry name" value="RHODANESE_3"/>
    <property type="match status" value="1"/>
</dbReference>
<organism evidence="2 3">
    <name type="scientific">Aquiluna borgnonia</name>
    <dbReference type="NCBI Taxonomy" id="2499157"/>
    <lineage>
        <taxon>Bacteria</taxon>
        <taxon>Bacillati</taxon>
        <taxon>Actinomycetota</taxon>
        <taxon>Actinomycetes</taxon>
        <taxon>Micrococcales</taxon>
        <taxon>Microbacteriaceae</taxon>
        <taxon>Luna cluster</taxon>
        <taxon>Luna-1 subcluster</taxon>
        <taxon>Aquiluna</taxon>
    </lineage>
</organism>
<evidence type="ECO:0000313" key="2">
    <source>
        <dbReference type="EMBL" id="QKJ25566.1"/>
    </source>
</evidence>
<sequence>MAQEVTIDELESAIDNGAFVLDVREADEFQAGHVPNARHIALNTVPDQLALIPADSRIWVICQAGGRSMKAANFLEAQGYDVVSVAGGTGQWIAAGKKVSFEESV</sequence>
<dbReference type="Proteomes" id="UP000501003">
    <property type="component" value="Chromosome"/>
</dbReference>
<dbReference type="InterPro" id="IPR050229">
    <property type="entry name" value="GlpE_sulfurtransferase"/>
</dbReference>
<proteinExistence type="predicted"/>
<dbReference type="Gene3D" id="3.40.250.10">
    <property type="entry name" value="Rhodanese-like domain"/>
    <property type="match status" value="1"/>
</dbReference>
<dbReference type="CDD" id="cd00158">
    <property type="entry name" value="RHOD"/>
    <property type="match status" value="1"/>
</dbReference>